<evidence type="ECO:0000259" key="3">
    <source>
        <dbReference type="PROSITE" id="PS51186"/>
    </source>
</evidence>
<dbReference type="PANTHER" id="PTHR43420:SF47">
    <property type="entry name" value="N-ACETYLTRANSFERASE DOMAIN-CONTAINING PROTEIN"/>
    <property type="match status" value="1"/>
</dbReference>
<keyword evidence="1" id="KW-0808">Transferase</keyword>
<dbReference type="InterPro" id="IPR016181">
    <property type="entry name" value="Acyl_CoA_acyltransferase"/>
</dbReference>
<dbReference type="EMBL" id="FODH01000004">
    <property type="protein sequence ID" value="SEO06130.1"/>
    <property type="molecule type" value="Genomic_DNA"/>
</dbReference>
<dbReference type="InterPro" id="IPR000182">
    <property type="entry name" value="GNAT_dom"/>
</dbReference>
<dbReference type="SUPFAM" id="SSF55729">
    <property type="entry name" value="Acyl-CoA N-acyltransferases (Nat)"/>
    <property type="match status" value="1"/>
</dbReference>
<protein>
    <submittedName>
        <fullName evidence="4">Mycothiol synthase</fullName>
    </submittedName>
</protein>
<reference evidence="4 5" key="1">
    <citation type="submission" date="2016-10" db="EMBL/GenBank/DDBJ databases">
        <authorList>
            <person name="de Groot N.N."/>
        </authorList>
    </citation>
    <scope>NUCLEOTIDE SEQUENCE [LARGE SCALE GENOMIC DNA]</scope>
    <source>
        <strain evidence="4 5">CGMCC 1.10238</strain>
    </source>
</reference>
<accession>A0A1H8LLU7</accession>
<feature type="domain" description="N-acetyltransferase" evidence="3">
    <location>
        <begin position="153"/>
        <end position="302"/>
    </location>
</feature>
<dbReference type="PROSITE" id="PS51186">
    <property type="entry name" value="GNAT"/>
    <property type="match status" value="1"/>
</dbReference>
<name>A0A1H8LLU7_9BACL</name>
<evidence type="ECO:0000313" key="4">
    <source>
        <dbReference type="EMBL" id="SEO06130.1"/>
    </source>
</evidence>
<dbReference type="Proteomes" id="UP000198809">
    <property type="component" value="Unassembled WGS sequence"/>
</dbReference>
<gene>
    <name evidence="4" type="ORF">SAMN04487895_104400</name>
</gene>
<evidence type="ECO:0000256" key="2">
    <source>
        <dbReference type="ARBA" id="ARBA00023315"/>
    </source>
</evidence>
<keyword evidence="2" id="KW-0012">Acyltransferase</keyword>
<organism evidence="4 5">
    <name type="scientific">Paenibacillus sophorae</name>
    <dbReference type="NCBI Taxonomy" id="1333845"/>
    <lineage>
        <taxon>Bacteria</taxon>
        <taxon>Bacillati</taxon>
        <taxon>Bacillota</taxon>
        <taxon>Bacilli</taxon>
        <taxon>Bacillales</taxon>
        <taxon>Paenibacillaceae</taxon>
        <taxon>Paenibacillus</taxon>
    </lineage>
</organism>
<dbReference type="InterPro" id="IPR050680">
    <property type="entry name" value="YpeA/RimI_acetyltransf"/>
</dbReference>
<dbReference type="Gene3D" id="3.40.630.30">
    <property type="match status" value="1"/>
</dbReference>
<dbReference type="STRING" id="1333845.SAMN04487895_104400"/>
<dbReference type="AlphaFoldDB" id="A0A1H8LLU7"/>
<dbReference type="GO" id="GO:0016747">
    <property type="term" value="F:acyltransferase activity, transferring groups other than amino-acyl groups"/>
    <property type="evidence" value="ECO:0007669"/>
    <property type="project" value="InterPro"/>
</dbReference>
<dbReference type="PANTHER" id="PTHR43420">
    <property type="entry name" value="ACETYLTRANSFERASE"/>
    <property type="match status" value="1"/>
</dbReference>
<evidence type="ECO:0000256" key="1">
    <source>
        <dbReference type="ARBA" id="ARBA00022679"/>
    </source>
</evidence>
<proteinExistence type="predicted"/>
<evidence type="ECO:0000313" key="5">
    <source>
        <dbReference type="Proteomes" id="UP000198809"/>
    </source>
</evidence>
<dbReference type="Pfam" id="PF00583">
    <property type="entry name" value="Acetyltransf_1"/>
    <property type="match status" value="1"/>
</dbReference>
<dbReference type="CDD" id="cd04301">
    <property type="entry name" value="NAT_SF"/>
    <property type="match status" value="1"/>
</dbReference>
<sequence>MKLRIEALQPDRLVEFIAYCKKHRSEIDESFLYDEDLNGFQPGSDNPTYIAVNREGELTAAVSLMVDDYNRRGRKARFRIFHSEMEDMNAYKMLLAAVMKHAEGLDKLFVFVPSVNTELMRAMEELHFVVERYACLLVNGCRETAAFSMPEGYAIRPFRPESDAEIWSGIRNAGFAKLQGSETPVTPEMVLKMAAEEDFIDGGMMILYDGDKPVGIVRGSADEYEGSPIMNIGPLALLPEYQGKGLGRIMLRAALQFAKEKGYPGTILCVNAENERAKALYFQEGFEQVESAICYKFELLGV</sequence>